<reference evidence="3" key="1">
    <citation type="submission" date="2020-08" db="EMBL/GenBank/DDBJ databases">
        <title>Lacibacter sp. S13-6-6 genome sequencing.</title>
        <authorList>
            <person name="Jin L."/>
        </authorList>
    </citation>
    <scope>NUCLEOTIDE SEQUENCE [LARGE SCALE GENOMIC DNA]</scope>
    <source>
        <strain evidence="3">S13-6-6</strain>
    </source>
</reference>
<dbReference type="EMBL" id="CP060007">
    <property type="protein sequence ID" value="QNA42655.1"/>
    <property type="molecule type" value="Genomic_DNA"/>
</dbReference>
<protein>
    <submittedName>
        <fullName evidence="2">Fasciclin domain-containing protein</fullName>
    </submittedName>
</protein>
<dbReference type="KEGG" id="lacs:H4075_11100"/>
<dbReference type="PANTHER" id="PTHR10900:SF77">
    <property type="entry name" value="FI19380P1"/>
    <property type="match status" value="1"/>
</dbReference>
<dbReference type="PANTHER" id="PTHR10900">
    <property type="entry name" value="PERIOSTIN-RELATED"/>
    <property type="match status" value="1"/>
</dbReference>
<feature type="domain" description="FAS1" evidence="1">
    <location>
        <begin position="37"/>
        <end position="159"/>
    </location>
</feature>
<dbReference type="InterPro" id="IPR000782">
    <property type="entry name" value="FAS1_domain"/>
</dbReference>
<keyword evidence="3" id="KW-1185">Reference proteome</keyword>
<evidence type="ECO:0000313" key="3">
    <source>
        <dbReference type="Proteomes" id="UP000515344"/>
    </source>
</evidence>
<evidence type="ECO:0000259" key="1">
    <source>
        <dbReference type="PROSITE" id="PS50213"/>
    </source>
</evidence>
<proteinExistence type="predicted"/>
<accession>A0A7G5XB02</accession>
<dbReference type="Pfam" id="PF02469">
    <property type="entry name" value="Fasciclin"/>
    <property type="match status" value="1"/>
</dbReference>
<dbReference type="Proteomes" id="UP000515344">
    <property type="component" value="Chromosome"/>
</dbReference>
<dbReference type="AlphaFoldDB" id="A0A7G5XB02"/>
<dbReference type="SMART" id="SM00554">
    <property type="entry name" value="FAS1"/>
    <property type="match status" value="1"/>
</dbReference>
<dbReference type="InterPro" id="IPR050904">
    <property type="entry name" value="Adhesion/Biosynth-related"/>
</dbReference>
<name>A0A7G5XB02_9BACT</name>
<dbReference type="PROSITE" id="PS51257">
    <property type="entry name" value="PROKAR_LIPOPROTEIN"/>
    <property type="match status" value="1"/>
</dbReference>
<evidence type="ECO:0000313" key="2">
    <source>
        <dbReference type="EMBL" id="QNA42655.1"/>
    </source>
</evidence>
<organism evidence="2 3">
    <name type="scientific">Lacibacter sediminis</name>
    <dbReference type="NCBI Taxonomy" id="2760713"/>
    <lineage>
        <taxon>Bacteria</taxon>
        <taxon>Pseudomonadati</taxon>
        <taxon>Bacteroidota</taxon>
        <taxon>Chitinophagia</taxon>
        <taxon>Chitinophagales</taxon>
        <taxon>Chitinophagaceae</taxon>
        <taxon>Lacibacter</taxon>
    </lineage>
</organism>
<dbReference type="RefSeq" id="WP_182800921.1">
    <property type="nucleotide sequence ID" value="NZ_CP060007.1"/>
</dbReference>
<dbReference type="InterPro" id="IPR036378">
    <property type="entry name" value="FAS1_dom_sf"/>
</dbReference>
<dbReference type="SUPFAM" id="SSF82153">
    <property type="entry name" value="FAS1 domain"/>
    <property type="match status" value="2"/>
</dbReference>
<gene>
    <name evidence="2" type="ORF">H4075_11100</name>
</gene>
<dbReference type="Gene3D" id="2.30.180.10">
    <property type="entry name" value="FAS1 domain"/>
    <property type="match status" value="1"/>
</dbReference>
<dbReference type="PROSITE" id="PS50213">
    <property type="entry name" value="FAS1"/>
    <property type="match status" value="1"/>
</dbReference>
<sequence length="475" mass="52932">MKSRYKSLLLVALGTMLLYGCSKVKEERNAITDESLKITLFELVNANPDLSTFAKYLVQTGYDKVLNSSKSFTVYAPVNSALATLDPAIVNDAAKLKLFVGNHIAGQLYRTADVPVLTRVGMLNSKYNNLKGTQIGDAVIKNADKYAANGLLQVIDKFLPALDNSWEVLSTSADIPLKQKAFMLSLFRNVFDTSNAIIIGVHPTTGEPIYQPGTDSVYTNLFWNRVHDLKNEQKQYTLFVLTDAAWDSEVTKFKPYYVVTNNADSNTLVTSWNVVKDFAVDTLYGNPSAIPDTITSEFGTKLPVERSAIVKTIKTSNGIVYIMSKMNVLPASKMKTILIEGESYTSTNVDRRGNTYFRDRINTLTGKDFRDVLVLGHNSSGFNIRYELKEIPSIKYKAYWMAYNDFQTATYTQKLAIGTVASATFAMTNVVALNFNEIYLGEFTMSQYAPLYNIYLVANGTNPIVCDYIKLVPSL</sequence>